<organism evidence="2 3">
    <name type="scientific">Kribbella flavida (strain DSM 17836 / JCM 10339 / NBRC 14399)</name>
    <dbReference type="NCBI Taxonomy" id="479435"/>
    <lineage>
        <taxon>Bacteria</taxon>
        <taxon>Bacillati</taxon>
        <taxon>Actinomycetota</taxon>
        <taxon>Actinomycetes</taxon>
        <taxon>Propionibacteriales</taxon>
        <taxon>Kribbellaceae</taxon>
        <taxon>Kribbella</taxon>
    </lineage>
</organism>
<keyword evidence="2" id="KW-0223">Dioxygenase</keyword>
<keyword evidence="2" id="KW-0560">Oxidoreductase</keyword>
<dbReference type="Gene3D" id="3.10.180.10">
    <property type="entry name" value="2,3-Dihydroxybiphenyl 1,2-Dioxygenase, domain 1"/>
    <property type="match status" value="1"/>
</dbReference>
<dbReference type="InterPro" id="IPR029068">
    <property type="entry name" value="Glyas_Bleomycin-R_OHBP_Dase"/>
</dbReference>
<dbReference type="PANTHER" id="PTHR34109">
    <property type="entry name" value="BNAUNNG04460D PROTEIN-RELATED"/>
    <property type="match status" value="1"/>
</dbReference>
<dbReference type="GO" id="GO:0051213">
    <property type="term" value="F:dioxygenase activity"/>
    <property type="evidence" value="ECO:0007669"/>
    <property type="project" value="UniProtKB-KW"/>
</dbReference>
<protein>
    <submittedName>
        <fullName evidence="2">Glyoxalase/bleomycin resistance protein/dioxygenase</fullName>
    </submittedName>
</protein>
<dbReference type="CDD" id="cd07246">
    <property type="entry name" value="VOC_like"/>
    <property type="match status" value="1"/>
</dbReference>
<proteinExistence type="predicted"/>
<reference evidence="2 3" key="2">
    <citation type="journal article" date="2010" name="Stand. Genomic Sci.">
        <title>Complete genome sequence of Kribbella flavida type strain (IFO 14399).</title>
        <authorList>
            <person name="Pukall R."/>
            <person name="Lapidus A."/>
            <person name="Glavina Del Rio T."/>
            <person name="Copeland A."/>
            <person name="Tice H."/>
            <person name="Cheng J.-F."/>
            <person name="Lucas S."/>
            <person name="Chen F."/>
            <person name="Nolan M."/>
            <person name="LaButti K."/>
            <person name="Pati A."/>
            <person name="Ivanova N."/>
            <person name="Mavrommatis K."/>
            <person name="Mikhailova N."/>
            <person name="Pitluck S."/>
            <person name="Bruce D."/>
            <person name="Goodwin L."/>
            <person name="Land M."/>
            <person name="Hauser L."/>
            <person name="Chang Y.-J."/>
            <person name="Jeffries C.D."/>
            <person name="Chen A."/>
            <person name="Palaniappan K."/>
            <person name="Chain P."/>
            <person name="Rohde M."/>
            <person name="Goeker M."/>
            <person name="Bristow J."/>
            <person name="Eisen J.A."/>
            <person name="Markowitz V."/>
            <person name="Hugenholtz P."/>
            <person name="Kyrpides N.C."/>
            <person name="Klenk H.-P."/>
            <person name="Brettin T."/>
        </authorList>
    </citation>
    <scope>NUCLEOTIDE SEQUENCE [LARGE SCALE GENOMIC DNA]</scope>
    <source>
        <strain evidence="3">DSM 17836 / JCM 10339 / NBRC 14399</strain>
    </source>
</reference>
<dbReference type="Gene3D" id="3.30.720.120">
    <property type="match status" value="1"/>
</dbReference>
<dbReference type="AlphaFoldDB" id="D2PPK0"/>
<dbReference type="PANTHER" id="PTHR34109:SF1">
    <property type="entry name" value="VOC DOMAIN-CONTAINING PROTEIN"/>
    <property type="match status" value="1"/>
</dbReference>
<gene>
    <name evidence="2" type="ordered locus">Kfla_1868</name>
</gene>
<dbReference type="CDD" id="cd07238">
    <property type="entry name" value="VOC_like"/>
    <property type="match status" value="1"/>
</dbReference>
<dbReference type="Proteomes" id="UP000007967">
    <property type="component" value="Chromosome"/>
</dbReference>
<feature type="domain" description="VOC" evidence="1">
    <location>
        <begin position="3"/>
        <end position="127"/>
    </location>
</feature>
<dbReference type="Pfam" id="PF00903">
    <property type="entry name" value="Glyoxalase"/>
    <property type="match status" value="2"/>
</dbReference>
<dbReference type="SUPFAM" id="SSF54593">
    <property type="entry name" value="Glyoxalase/Bleomycin resistance protein/Dihydroxybiphenyl dioxygenase"/>
    <property type="match status" value="2"/>
</dbReference>
<dbReference type="PROSITE" id="PS51819">
    <property type="entry name" value="VOC"/>
    <property type="match status" value="2"/>
</dbReference>
<reference evidence="3" key="1">
    <citation type="submission" date="2009-09" db="EMBL/GenBank/DDBJ databases">
        <title>The complete genome of Kribbella flavida DSM 17836.</title>
        <authorList>
            <consortium name="US DOE Joint Genome Institute (JGI-PGF)"/>
            <person name="Lucas S."/>
            <person name="Copeland A."/>
            <person name="Lapidus A."/>
            <person name="Glavina del Rio T."/>
            <person name="Dalin E."/>
            <person name="Tice H."/>
            <person name="Bruce D."/>
            <person name="Goodwin L."/>
            <person name="Pitluck S."/>
            <person name="Kyrpides N."/>
            <person name="Mavromatis K."/>
            <person name="Ivanova N."/>
            <person name="Saunders E."/>
            <person name="Brettin T."/>
            <person name="Detter J.C."/>
            <person name="Han C."/>
            <person name="Larimer F."/>
            <person name="Land M."/>
            <person name="Hauser L."/>
            <person name="Markowitz V."/>
            <person name="Cheng J.-F."/>
            <person name="Hugenholtz P."/>
            <person name="Woyke T."/>
            <person name="Wu D."/>
            <person name="Pukall R."/>
            <person name="Klenk H.-P."/>
            <person name="Eisen J.A."/>
        </authorList>
    </citation>
    <scope>NUCLEOTIDE SEQUENCE [LARGE SCALE GENOMIC DNA]</scope>
    <source>
        <strain evidence="3">DSM 17836 / JCM 10339 / NBRC 14399</strain>
    </source>
</reference>
<dbReference type="STRING" id="479435.Kfla_1868"/>
<dbReference type="HOGENOM" id="CLU_1022254_0_0_11"/>
<dbReference type="eggNOG" id="COG2764">
    <property type="taxonomic scope" value="Bacteria"/>
</dbReference>
<evidence type="ECO:0000259" key="1">
    <source>
        <dbReference type="PROSITE" id="PS51819"/>
    </source>
</evidence>
<accession>D2PPK0</accession>
<dbReference type="RefSeq" id="WP_012919518.1">
    <property type="nucleotide sequence ID" value="NC_013729.1"/>
</dbReference>
<feature type="domain" description="VOC" evidence="1">
    <location>
        <begin position="157"/>
        <end position="270"/>
    </location>
</feature>
<dbReference type="InterPro" id="IPR004360">
    <property type="entry name" value="Glyas_Fos-R_dOase_dom"/>
</dbReference>
<sequence length="272" mass="29679">MTPPTIIPRLVVPDPDAAIAFYRAALEADLASRFELDDGSVTHAELTVGGAAFSLTAEVPQWGLLAPASLGGSPTLVTLTVDDAPALGARMVAHGAVVTVPIEDRPYGRCEGRVRDPFGHLWIISHVTEQLSDDEVRRRLSGITAPSSTPATTDPAAVRRIVPDLPLADRERSIDFYAQHLSLDLAMDLDWVLTFVSPTDEHVQLILIRQDRTAPVRPSATIEVADVDAIHHRLVEHGFRIVHPLTTEAWGVRRFFVEDPNGTVVNVMTHVH</sequence>
<dbReference type="eggNOG" id="COG0346">
    <property type="taxonomic scope" value="Bacteria"/>
</dbReference>
<evidence type="ECO:0000313" key="2">
    <source>
        <dbReference type="EMBL" id="ADB30962.1"/>
    </source>
</evidence>
<dbReference type="InterPro" id="IPR037523">
    <property type="entry name" value="VOC_core"/>
</dbReference>
<name>D2PPK0_KRIFD</name>
<dbReference type="EMBL" id="CP001736">
    <property type="protein sequence ID" value="ADB30962.1"/>
    <property type="molecule type" value="Genomic_DNA"/>
</dbReference>
<dbReference type="KEGG" id="kfl:Kfla_1868"/>
<keyword evidence="3" id="KW-1185">Reference proteome</keyword>
<dbReference type="Gene3D" id="3.30.720.110">
    <property type="match status" value="1"/>
</dbReference>
<evidence type="ECO:0000313" key="3">
    <source>
        <dbReference type="Proteomes" id="UP000007967"/>
    </source>
</evidence>